<reference evidence="4" key="1">
    <citation type="submission" date="2021-04" db="EMBL/GenBank/DDBJ databases">
        <authorList>
            <consortium name="Wellcome Sanger Institute Data Sharing"/>
        </authorList>
    </citation>
    <scope>NUCLEOTIDE SEQUENCE [LARGE SCALE GENOMIC DNA]</scope>
</reference>
<dbReference type="InterPro" id="IPR050111">
    <property type="entry name" value="C-type_lectin/snaclec_domain"/>
</dbReference>
<feature type="signal peptide" evidence="2">
    <location>
        <begin position="1"/>
        <end position="31"/>
    </location>
</feature>
<evidence type="ECO:0000313" key="4">
    <source>
        <dbReference type="Ensembl" id="ENSENLP00000032182.1"/>
    </source>
</evidence>
<dbReference type="Ensembl" id="ENSENLT00000033098.1">
    <property type="protein sequence ID" value="ENSENLP00000032182.1"/>
    <property type="gene ID" value="ENSENLG00000014181.1"/>
</dbReference>
<organism evidence="4 5">
    <name type="scientific">Echeneis naucrates</name>
    <name type="common">Live sharksucker</name>
    <dbReference type="NCBI Taxonomy" id="173247"/>
    <lineage>
        <taxon>Eukaryota</taxon>
        <taxon>Metazoa</taxon>
        <taxon>Chordata</taxon>
        <taxon>Craniata</taxon>
        <taxon>Vertebrata</taxon>
        <taxon>Euteleostomi</taxon>
        <taxon>Actinopterygii</taxon>
        <taxon>Neopterygii</taxon>
        <taxon>Teleostei</taxon>
        <taxon>Neoteleostei</taxon>
        <taxon>Acanthomorphata</taxon>
        <taxon>Carangaria</taxon>
        <taxon>Carangiformes</taxon>
        <taxon>Echeneidae</taxon>
        <taxon>Echeneis</taxon>
    </lineage>
</organism>
<dbReference type="InterPro" id="IPR016187">
    <property type="entry name" value="CTDL_fold"/>
</dbReference>
<dbReference type="PANTHER" id="PTHR22803">
    <property type="entry name" value="MANNOSE, PHOSPHOLIPASE, LECTIN RECEPTOR RELATED"/>
    <property type="match status" value="1"/>
</dbReference>
<dbReference type="SMART" id="SM00034">
    <property type="entry name" value="CLECT"/>
    <property type="match status" value="1"/>
</dbReference>
<dbReference type="InterPro" id="IPR033989">
    <property type="entry name" value="CD209-like_CTLD"/>
</dbReference>
<evidence type="ECO:0000313" key="5">
    <source>
        <dbReference type="Proteomes" id="UP000472264"/>
    </source>
</evidence>
<keyword evidence="2" id="KW-0732">Signal</keyword>
<keyword evidence="1" id="KW-0430">Lectin</keyword>
<sequence length="227" mass="25642">LSIHPGALGIRGHIKLSVLISLLVLEAVSQAASTPEEEVSFLKLRLHFMKNQYKQLCNKYSSLANTCSAPGTPMFFCTPTCVLHLLLDGHFSLFSFGDHCFHIDMDKSNWHDSENKCKENGGHLAILTTREQHEAVEKESRRLGVFYKFFWIGLTDSENEGQWKWVDNSTLTNPFWNRINSEPDNNLSGAPEGEDCAVIDSHSQTWSDTSCDFLYPRVCQMDATPLV</sequence>
<dbReference type="InterPro" id="IPR001304">
    <property type="entry name" value="C-type_lectin-like"/>
</dbReference>
<dbReference type="Proteomes" id="UP000472264">
    <property type="component" value="Chromosome 6"/>
</dbReference>
<reference evidence="4" key="2">
    <citation type="submission" date="2025-08" db="UniProtKB">
        <authorList>
            <consortium name="Ensembl"/>
        </authorList>
    </citation>
    <scope>IDENTIFICATION</scope>
</reference>
<dbReference type="AlphaFoldDB" id="A0A665VLM6"/>
<evidence type="ECO:0000256" key="1">
    <source>
        <dbReference type="ARBA" id="ARBA00022734"/>
    </source>
</evidence>
<dbReference type="Pfam" id="PF00059">
    <property type="entry name" value="Lectin_C"/>
    <property type="match status" value="1"/>
</dbReference>
<dbReference type="InParanoid" id="A0A665VLM6"/>
<dbReference type="SUPFAM" id="SSF56436">
    <property type="entry name" value="C-type lectin-like"/>
    <property type="match status" value="1"/>
</dbReference>
<dbReference type="PROSITE" id="PS50041">
    <property type="entry name" value="C_TYPE_LECTIN_2"/>
    <property type="match status" value="1"/>
</dbReference>
<dbReference type="Gene3D" id="3.10.100.10">
    <property type="entry name" value="Mannose-Binding Protein A, subunit A"/>
    <property type="match status" value="1"/>
</dbReference>
<dbReference type="InterPro" id="IPR016186">
    <property type="entry name" value="C-type_lectin-like/link_sf"/>
</dbReference>
<feature type="domain" description="C-type lectin" evidence="3">
    <location>
        <begin position="96"/>
        <end position="220"/>
    </location>
</feature>
<proteinExistence type="predicted"/>
<name>A0A665VLM6_ECHNA</name>
<evidence type="ECO:0000259" key="3">
    <source>
        <dbReference type="PROSITE" id="PS50041"/>
    </source>
</evidence>
<accession>A0A665VLM6</accession>
<gene>
    <name evidence="4" type="primary">cldc1</name>
</gene>
<dbReference type="CDD" id="cd03590">
    <property type="entry name" value="CLECT_DC-SIGN_like"/>
    <property type="match status" value="1"/>
</dbReference>
<keyword evidence="5" id="KW-1185">Reference proteome</keyword>
<dbReference type="GO" id="GO:0030246">
    <property type="term" value="F:carbohydrate binding"/>
    <property type="evidence" value="ECO:0007669"/>
    <property type="project" value="UniProtKB-KW"/>
</dbReference>
<feature type="chain" id="PRO_5025348345" evidence="2">
    <location>
        <begin position="32"/>
        <end position="227"/>
    </location>
</feature>
<reference evidence="4" key="3">
    <citation type="submission" date="2025-09" db="UniProtKB">
        <authorList>
            <consortium name="Ensembl"/>
        </authorList>
    </citation>
    <scope>IDENTIFICATION</scope>
</reference>
<protein>
    <submittedName>
        <fullName evidence="4">Si:ch73-86n18.1</fullName>
    </submittedName>
</protein>
<evidence type="ECO:0000256" key="2">
    <source>
        <dbReference type="SAM" id="SignalP"/>
    </source>
</evidence>